<dbReference type="Proteomes" id="UP000700596">
    <property type="component" value="Unassembled WGS sequence"/>
</dbReference>
<dbReference type="OrthoDB" id="5229624at2759"/>
<dbReference type="EMBL" id="JAGMWT010000007">
    <property type="protein sequence ID" value="KAH7125608.1"/>
    <property type="molecule type" value="Genomic_DNA"/>
</dbReference>
<evidence type="ECO:0000313" key="3">
    <source>
        <dbReference type="EMBL" id="KAH7125608.1"/>
    </source>
</evidence>
<name>A0A9P9DUG0_9PLEO</name>
<feature type="signal peptide" evidence="1">
    <location>
        <begin position="1"/>
        <end position="24"/>
    </location>
</feature>
<keyword evidence="4" id="KW-1185">Reference proteome</keyword>
<dbReference type="AlphaFoldDB" id="A0A9P9DUG0"/>
<keyword evidence="1" id="KW-0732">Signal</keyword>
<feature type="domain" description="DUF8021" evidence="2">
    <location>
        <begin position="492"/>
        <end position="611"/>
    </location>
</feature>
<sequence length="629" mass="69745">MKLQFGKLLPVICLFACGTTPVKAANFTREYLEGRIDEYLNALVAHNHSGLLTTPCVTYVENSQFIPIGTGEWKLASSLGAYRHTWSDPVSQQVATITTLKENGVSLIYIVRLKIENDGKISEIETQITRDSVGAGRYENMTTPEAVWLQPVPVEERISRAKLIEQTNKYYTGMERNDPKGDYSFFHKDCDRLEDGLKTTNQKNGDPYGHSNDTGFASLGCEAQFQTGFLGFVTKIRDRRYPVVDEERQAVFAITLFDHNGTVRKLPSVNGTSSPIPPYFDVPRTLAASEGFRLRGEKLYRIEMTLTEVPYGQSTAFVADPERNTTGPGTNLTIAEPCDYSCLQNAALLVLQGMLNNDTASLPLHKGVIYRENSALLDIGDGLWQTLNHFSIPGVDDYAGIFAEPTGSVGRDVAYWGQIQEHSTPGVLLLTVKVIDGKITEILAFVVRAESRGERGGTVTLMRPPLPVEWDGSSLGKLTASIPHNNTRRSEALSIGFQESYYNALRDHTSKGAKVHSSCTRRDNGFQAKESCLEQLDGKGAAPNGLFNWTTAIRETTFHVQDNKKGVAVFSGLLDYPGTAPLPQRANEKVPGTYLVIQLLKFREEYIEKIEGFVKWVPYGYSGYLRGFC</sequence>
<accession>A0A9P9DUG0</accession>
<protein>
    <recommendedName>
        <fullName evidence="2">DUF8021 domain-containing protein</fullName>
    </recommendedName>
</protein>
<feature type="domain" description="DUF8021" evidence="2">
    <location>
        <begin position="157"/>
        <end position="304"/>
    </location>
</feature>
<dbReference type="Pfam" id="PF26061">
    <property type="entry name" value="DUF8021"/>
    <property type="match status" value="2"/>
</dbReference>
<proteinExistence type="predicted"/>
<gene>
    <name evidence="3" type="ORF">B0J11DRAFT_580147</name>
</gene>
<feature type="chain" id="PRO_5040258427" description="DUF8021 domain-containing protein" evidence="1">
    <location>
        <begin position="25"/>
        <end position="629"/>
    </location>
</feature>
<evidence type="ECO:0000256" key="1">
    <source>
        <dbReference type="SAM" id="SignalP"/>
    </source>
</evidence>
<organism evidence="3 4">
    <name type="scientific">Dendryphion nanum</name>
    <dbReference type="NCBI Taxonomy" id="256645"/>
    <lineage>
        <taxon>Eukaryota</taxon>
        <taxon>Fungi</taxon>
        <taxon>Dikarya</taxon>
        <taxon>Ascomycota</taxon>
        <taxon>Pezizomycotina</taxon>
        <taxon>Dothideomycetes</taxon>
        <taxon>Pleosporomycetidae</taxon>
        <taxon>Pleosporales</taxon>
        <taxon>Torulaceae</taxon>
        <taxon>Dendryphion</taxon>
    </lineage>
</organism>
<comment type="caution">
    <text evidence="3">The sequence shown here is derived from an EMBL/GenBank/DDBJ whole genome shotgun (WGS) entry which is preliminary data.</text>
</comment>
<dbReference type="InterPro" id="IPR058334">
    <property type="entry name" value="DUF8021"/>
</dbReference>
<evidence type="ECO:0000313" key="4">
    <source>
        <dbReference type="Proteomes" id="UP000700596"/>
    </source>
</evidence>
<evidence type="ECO:0000259" key="2">
    <source>
        <dbReference type="Pfam" id="PF26061"/>
    </source>
</evidence>
<reference evidence="3" key="1">
    <citation type="journal article" date="2021" name="Nat. Commun.">
        <title>Genetic determinants of endophytism in the Arabidopsis root mycobiome.</title>
        <authorList>
            <person name="Mesny F."/>
            <person name="Miyauchi S."/>
            <person name="Thiergart T."/>
            <person name="Pickel B."/>
            <person name="Atanasova L."/>
            <person name="Karlsson M."/>
            <person name="Huettel B."/>
            <person name="Barry K.W."/>
            <person name="Haridas S."/>
            <person name="Chen C."/>
            <person name="Bauer D."/>
            <person name="Andreopoulos W."/>
            <person name="Pangilinan J."/>
            <person name="LaButti K."/>
            <person name="Riley R."/>
            <person name="Lipzen A."/>
            <person name="Clum A."/>
            <person name="Drula E."/>
            <person name="Henrissat B."/>
            <person name="Kohler A."/>
            <person name="Grigoriev I.V."/>
            <person name="Martin F.M."/>
            <person name="Hacquard S."/>
        </authorList>
    </citation>
    <scope>NUCLEOTIDE SEQUENCE</scope>
    <source>
        <strain evidence="3">MPI-CAGE-CH-0243</strain>
    </source>
</reference>